<keyword evidence="3 6" id="KW-0812">Transmembrane</keyword>
<reference evidence="7 8" key="1">
    <citation type="submission" date="2019-12" db="EMBL/GenBank/DDBJ databases">
        <title>Engineering Photorhabdus to improve their lethality against agricultural pests.</title>
        <authorList>
            <person name="Machado R.A.R."/>
        </authorList>
    </citation>
    <scope>NUCLEOTIDE SEQUENCE [LARGE SCALE GENOMIC DNA]</scope>
    <source>
        <strain evidence="7 8">M-CN4</strain>
    </source>
</reference>
<feature type="transmembrane region" description="Helical" evidence="6">
    <location>
        <begin position="391"/>
        <end position="410"/>
    </location>
</feature>
<feature type="transmembrane region" description="Helical" evidence="6">
    <location>
        <begin position="269"/>
        <end position="295"/>
    </location>
</feature>
<feature type="transmembrane region" description="Helical" evidence="6">
    <location>
        <begin position="175"/>
        <end position="192"/>
    </location>
</feature>
<keyword evidence="5 6" id="KW-0472">Membrane</keyword>
<dbReference type="InterPro" id="IPR050833">
    <property type="entry name" value="Poly_Biosynth_Transport"/>
</dbReference>
<evidence type="ECO:0000313" key="8">
    <source>
        <dbReference type="Proteomes" id="UP000466619"/>
    </source>
</evidence>
<evidence type="ECO:0000256" key="4">
    <source>
        <dbReference type="ARBA" id="ARBA00022989"/>
    </source>
</evidence>
<evidence type="ECO:0000313" key="7">
    <source>
        <dbReference type="EMBL" id="NDL04572.1"/>
    </source>
</evidence>
<comment type="caution">
    <text evidence="7">The sequence shown here is derived from an EMBL/GenBank/DDBJ whole genome shotgun (WGS) entry which is preliminary data.</text>
</comment>
<keyword evidence="8" id="KW-1185">Reference proteome</keyword>
<evidence type="ECO:0000256" key="3">
    <source>
        <dbReference type="ARBA" id="ARBA00022692"/>
    </source>
</evidence>
<name>A0ABX0AP77_9GAMM</name>
<evidence type="ECO:0000256" key="2">
    <source>
        <dbReference type="ARBA" id="ARBA00022475"/>
    </source>
</evidence>
<proteinExistence type="predicted"/>
<feature type="transmembrane region" description="Helical" evidence="6">
    <location>
        <begin position="12"/>
        <end position="35"/>
    </location>
</feature>
<evidence type="ECO:0000256" key="6">
    <source>
        <dbReference type="SAM" id="Phobius"/>
    </source>
</evidence>
<evidence type="ECO:0000256" key="5">
    <source>
        <dbReference type="ARBA" id="ARBA00023136"/>
    </source>
</evidence>
<dbReference type="PANTHER" id="PTHR30250">
    <property type="entry name" value="PST FAMILY PREDICTED COLANIC ACID TRANSPORTER"/>
    <property type="match status" value="1"/>
</dbReference>
<keyword evidence="2" id="KW-1003">Cell membrane</keyword>
<comment type="subcellular location">
    <subcellularLocation>
        <location evidence="1">Cell membrane</location>
        <topology evidence="1">Multi-pass membrane protein</topology>
    </subcellularLocation>
</comment>
<gene>
    <name evidence="7" type="ORF">GPY48_15530</name>
</gene>
<dbReference type="NCBIfam" id="NF041503">
    <property type="entry name" value="WZX_like"/>
    <property type="match status" value="1"/>
</dbReference>
<protein>
    <recommendedName>
        <fullName evidence="9">Polysaccharide biosynthesis protein</fullName>
    </recommendedName>
</protein>
<sequence length="466" mass="52256">MKKNVKKTDITWGYLAQLLNIGSGILLLPILVITLTPEDLGFWYIFTAIYGLAQLLEFGFQPTIARQASYVYSGAKNLTKTGLPKMDKTCHVDQKLLIDLIFSSRKIYKIISLGVSIILVFGGGFYLYSLTYNADKLDIYISWFIYASSGIVIFYFGYYNALLQGRGDITEVNKIIAISRLCMAILAIILLLSKFGLYAMAISNLVSCILNRFLANKAFYVKESTEIKKAKTNNDLTLILWGSSWRLGCVQLGAFLIQRGSIFIVTYFWGVSAAASYGLTIQVFMLLSALSSLVFQIQLPKMNVLQAHGMKEHLRYIYSSSMIISLCLFILGSILLVLIGPFLLSLIGSNANLIEGQWLTLLSFVMLLELNHSLSATYLTTLNEIPFLNASLYSGIAVVLVGSFICYGGWFGLGGVILGQGIVQLTFNNWYWSLKVNRLLGINYIWMLKYGIRRVIYMLKEKTNEH</sequence>
<organism evidence="7 8">
    <name type="scientific">Photorhabdus bodei</name>
    <dbReference type="NCBI Taxonomy" id="2029681"/>
    <lineage>
        <taxon>Bacteria</taxon>
        <taxon>Pseudomonadati</taxon>
        <taxon>Pseudomonadota</taxon>
        <taxon>Gammaproteobacteria</taxon>
        <taxon>Enterobacterales</taxon>
        <taxon>Morganellaceae</taxon>
        <taxon>Photorhabdus</taxon>
    </lineage>
</organism>
<accession>A0ABX0AP77</accession>
<evidence type="ECO:0008006" key="9">
    <source>
        <dbReference type="Google" id="ProtNLM"/>
    </source>
</evidence>
<keyword evidence="4 6" id="KW-1133">Transmembrane helix</keyword>
<feature type="transmembrane region" description="Helical" evidence="6">
    <location>
        <begin position="107"/>
        <end position="128"/>
    </location>
</feature>
<dbReference type="EMBL" id="WSFC01000035">
    <property type="protein sequence ID" value="NDL04572.1"/>
    <property type="molecule type" value="Genomic_DNA"/>
</dbReference>
<feature type="transmembrane region" description="Helical" evidence="6">
    <location>
        <begin position="41"/>
        <end position="60"/>
    </location>
</feature>
<feature type="transmembrane region" description="Helical" evidence="6">
    <location>
        <begin position="198"/>
        <end position="215"/>
    </location>
</feature>
<feature type="transmembrane region" description="Helical" evidence="6">
    <location>
        <begin position="316"/>
        <end position="344"/>
    </location>
</feature>
<dbReference type="RefSeq" id="WP_162120572.1">
    <property type="nucleotide sequence ID" value="NZ_CAWPJS010000035.1"/>
</dbReference>
<dbReference type="Proteomes" id="UP000466619">
    <property type="component" value="Unassembled WGS sequence"/>
</dbReference>
<dbReference type="InterPro" id="IPR048122">
    <property type="entry name" value="WZX-like"/>
</dbReference>
<dbReference type="PANTHER" id="PTHR30250:SF26">
    <property type="entry name" value="PSMA PROTEIN"/>
    <property type="match status" value="1"/>
</dbReference>
<evidence type="ECO:0000256" key="1">
    <source>
        <dbReference type="ARBA" id="ARBA00004651"/>
    </source>
</evidence>
<feature type="transmembrane region" description="Helical" evidence="6">
    <location>
        <begin position="236"/>
        <end position="257"/>
    </location>
</feature>
<feature type="transmembrane region" description="Helical" evidence="6">
    <location>
        <begin position="140"/>
        <end position="163"/>
    </location>
</feature>